<evidence type="ECO:0000256" key="10">
    <source>
        <dbReference type="ARBA" id="ARBA00023242"/>
    </source>
</evidence>
<dbReference type="Gene3D" id="3.30.160.60">
    <property type="entry name" value="Classic Zinc Finger"/>
    <property type="match status" value="2"/>
</dbReference>
<sequence>MDAPSNLETIGLNEGSLDIPCQQCNRKFFSERSLRCHVKVHNDKILKCCFCEQKFNRTDTLFLHTLDHITKGTLPCKAEGCDAQVNSMSEGEQHANLEHSNDGVPTMKCEECSECLSSFRKMLYHHTFKHGALKEYADEMTAKQKEFLRIKKNQSRKEKKPTNENSLGVNIEKISEIKTEEDFSQHGYDNDNERIDLNEEDNHNSFVEQLKIAMNNTIESNTEMIGKLSDVIAELFPLIAGEQYQCLHCMLGFTDAILWMTHLAYHDVEHPFKCSGCRRQFENRQTFVLHLTYFAHEANFKVQN</sequence>
<dbReference type="PROSITE" id="PS50157">
    <property type="entry name" value="ZINC_FINGER_C2H2_2"/>
    <property type="match status" value="3"/>
</dbReference>
<dbReference type="AlphaFoldDB" id="A0A1I7TEJ5"/>
<keyword evidence="3" id="KW-0479">Metal-binding</keyword>
<keyword evidence="5 11" id="KW-0863">Zinc-finger</keyword>
<evidence type="ECO:0000256" key="1">
    <source>
        <dbReference type="ARBA" id="ARBA00004123"/>
    </source>
</evidence>
<dbReference type="GO" id="GO:0005634">
    <property type="term" value="C:nucleus"/>
    <property type="evidence" value="ECO:0007669"/>
    <property type="project" value="UniProtKB-SubCell"/>
</dbReference>
<name>A0A1I7TEJ5_9PELO</name>
<evidence type="ECO:0000256" key="4">
    <source>
        <dbReference type="ARBA" id="ARBA00022737"/>
    </source>
</evidence>
<keyword evidence="6" id="KW-0862">Zinc</keyword>
<organism evidence="13 14">
    <name type="scientific">Caenorhabditis tropicalis</name>
    <dbReference type="NCBI Taxonomy" id="1561998"/>
    <lineage>
        <taxon>Eukaryota</taxon>
        <taxon>Metazoa</taxon>
        <taxon>Ecdysozoa</taxon>
        <taxon>Nematoda</taxon>
        <taxon>Chromadorea</taxon>
        <taxon>Rhabditida</taxon>
        <taxon>Rhabditina</taxon>
        <taxon>Rhabditomorpha</taxon>
        <taxon>Rhabditoidea</taxon>
        <taxon>Rhabditidae</taxon>
        <taxon>Peloderinae</taxon>
        <taxon>Caenorhabditis</taxon>
    </lineage>
</organism>
<evidence type="ECO:0000256" key="7">
    <source>
        <dbReference type="ARBA" id="ARBA00023015"/>
    </source>
</evidence>
<protein>
    <submittedName>
        <fullName evidence="14">C2H2-type domain-containing protein</fullName>
    </submittedName>
</protein>
<dbReference type="eggNOG" id="ENOG502T98G">
    <property type="taxonomic scope" value="Eukaryota"/>
</dbReference>
<dbReference type="SMART" id="SM00355">
    <property type="entry name" value="ZnF_C2H2"/>
    <property type="match status" value="6"/>
</dbReference>
<dbReference type="PROSITE" id="PS00028">
    <property type="entry name" value="ZINC_FINGER_C2H2_1"/>
    <property type="match status" value="5"/>
</dbReference>
<evidence type="ECO:0000256" key="5">
    <source>
        <dbReference type="ARBA" id="ARBA00022771"/>
    </source>
</evidence>
<dbReference type="Proteomes" id="UP000095282">
    <property type="component" value="Unplaced"/>
</dbReference>
<keyword evidence="10" id="KW-0539">Nucleus</keyword>
<dbReference type="InterPro" id="IPR013087">
    <property type="entry name" value="Znf_C2H2_type"/>
</dbReference>
<dbReference type="SUPFAM" id="SSF57667">
    <property type="entry name" value="beta-beta-alpha zinc fingers"/>
    <property type="match status" value="2"/>
</dbReference>
<comment type="similarity">
    <text evidence="2">Belongs to the krueppel C2H2-type zinc-finger protein family.</text>
</comment>
<evidence type="ECO:0000256" key="6">
    <source>
        <dbReference type="ARBA" id="ARBA00022833"/>
    </source>
</evidence>
<keyword evidence="7" id="KW-0805">Transcription regulation</keyword>
<proteinExistence type="inferred from homology"/>
<evidence type="ECO:0000313" key="14">
    <source>
        <dbReference type="WBParaSite" id="Csp11.Scaffold593.g5165.t1"/>
    </source>
</evidence>
<keyword evidence="13" id="KW-1185">Reference proteome</keyword>
<evidence type="ECO:0000259" key="12">
    <source>
        <dbReference type="PROSITE" id="PS50157"/>
    </source>
</evidence>
<feature type="domain" description="C2H2-type" evidence="12">
    <location>
        <begin position="272"/>
        <end position="301"/>
    </location>
</feature>
<keyword evidence="4" id="KW-0677">Repeat</keyword>
<dbReference type="GO" id="GO:0000978">
    <property type="term" value="F:RNA polymerase II cis-regulatory region sequence-specific DNA binding"/>
    <property type="evidence" value="ECO:0007669"/>
    <property type="project" value="TreeGrafter"/>
</dbReference>
<evidence type="ECO:0000256" key="11">
    <source>
        <dbReference type="PROSITE-ProRule" id="PRU00042"/>
    </source>
</evidence>
<keyword evidence="8" id="KW-0238">DNA-binding</keyword>
<dbReference type="STRING" id="1561998.A0A1I7TEJ5"/>
<evidence type="ECO:0000256" key="8">
    <source>
        <dbReference type="ARBA" id="ARBA00023125"/>
    </source>
</evidence>
<dbReference type="GO" id="GO:0008270">
    <property type="term" value="F:zinc ion binding"/>
    <property type="evidence" value="ECO:0007669"/>
    <property type="project" value="UniProtKB-KW"/>
</dbReference>
<dbReference type="PANTHER" id="PTHR24393">
    <property type="entry name" value="ZINC FINGER PROTEIN"/>
    <property type="match status" value="1"/>
</dbReference>
<evidence type="ECO:0000313" key="13">
    <source>
        <dbReference type="Proteomes" id="UP000095282"/>
    </source>
</evidence>
<evidence type="ECO:0000256" key="9">
    <source>
        <dbReference type="ARBA" id="ARBA00023163"/>
    </source>
</evidence>
<reference evidence="14" key="1">
    <citation type="submission" date="2016-11" db="UniProtKB">
        <authorList>
            <consortium name="WormBaseParasite"/>
        </authorList>
    </citation>
    <scope>IDENTIFICATION</scope>
</reference>
<keyword evidence="9" id="KW-0804">Transcription</keyword>
<accession>A0A1I7TEJ5</accession>
<evidence type="ECO:0000256" key="3">
    <source>
        <dbReference type="ARBA" id="ARBA00022723"/>
    </source>
</evidence>
<dbReference type="PANTHER" id="PTHR24393:SF15">
    <property type="entry name" value="IP01243P-RELATED"/>
    <property type="match status" value="1"/>
</dbReference>
<dbReference type="GO" id="GO:0001228">
    <property type="term" value="F:DNA-binding transcription activator activity, RNA polymerase II-specific"/>
    <property type="evidence" value="ECO:0007669"/>
    <property type="project" value="TreeGrafter"/>
</dbReference>
<evidence type="ECO:0000256" key="2">
    <source>
        <dbReference type="ARBA" id="ARBA00006991"/>
    </source>
</evidence>
<feature type="domain" description="C2H2-type" evidence="12">
    <location>
        <begin position="244"/>
        <end position="271"/>
    </location>
</feature>
<comment type="subcellular location">
    <subcellularLocation>
        <location evidence="1">Nucleus</location>
    </subcellularLocation>
</comment>
<feature type="domain" description="C2H2-type" evidence="12">
    <location>
        <begin position="19"/>
        <end position="44"/>
    </location>
</feature>
<dbReference type="WBParaSite" id="Csp11.Scaffold593.g5165.t1">
    <property type="protein sequence ID" value="Csp11.Scaffold593.g5165.t1"/>
    <property type="gene ID" value="Csp11.Scaffold593.g5165"/>
</dbReference>
<dbReference type="InterPro" id="IPR036236">
    <property type="entry name" value="Znf_C2H2_sf"/>
</dbReference>